<dbReference type="PROSITE" id="PS01344">
    <property type="entry name" value="FRATAXIN_1"/>
    <property type="match status" value="1"/>
</dbReference>
<comment type="similarity">
    <text evidence="2">Belongs to the frataxin family.</text>
</comment>
<keyword evidence="10" id="KW-0406">Ion transport</keyword>
<evidence type="ECO:0000256" key="13">
    <source>
        <dbReference type="SAM" id="MobiDB-lite"/>
    </source>
</evidence>
<feature type="region of interest" description="Disordered" evidence="13">
    <location>
        <begin position="64"/>
        <end position="86"/>
    </location>
</feature>
<dbReference type="InterPro" id="IPR020895">
    <property type="entry name" value="Frataxin_CS"/>
</dbReference>
<evidence type="ECO:0000256" key="6">
    <source>
        <dbReference type="ARBA" id="ARBA00022496"/>
    </source>
</evidence>
<dbReference type="NCBIfam" id="TIGR03421">
    <property type="entry name" value="FeS_CyaY"/>
    <property type="match status" value="1"/>
</dbReference>
<dbReference type="InterPro" id="IPR036524">
    <property type="entry name" value="Frataxin/CyaY_sf"/>
</dbReference>
<proteinExistence type="inferred from homology"/>
<dbReference type="Pfam" id="PF01491">
    <property type="entry name" value="Frataxin_Cyay"/>
    <property type="match status" value="1"/>
</dbReference>
<evidence type="ECO:0000256" key="5">
    <source>
        <dbReference type="ARBA" id="ARBA00022448"/>
    </source>
</evidence>
<dbReference type="Gene3D" id="3.30.920.10">
    <property type="entry name" value="Frataxin/CyaY"/>
    <property type="match status" value="1"/>
</dbReference>
<sequence>MASRPITRMGAPALRCSLRPLCAHMPRNCLVRPAAYTSRVGSQHAASGTSIRSFHSSIALRGLMPEAENPPPKESEDSESPTVPTDITTTEYNQRADEFMEELYTRLEQEQDKRTEVDVEFSAGVLEVSIQNKGTYVLNKQPPNKQIWLSSPLTGPKRFDWVVTGEGLHQKEGGGSGDWVYLKDGTSLTELVRKELGVQLGVEEPAST</sequence>
<dbReference type="PROSITE" id="PS50810">
    <property type="entry name" value="FRATAXIN_2"/>
    <property type="match status" value="1"/>
</dbReference>
<dbReference type="InterPro" id="IPR017789">
    <property type="entry name" value="Frataxin"/>
</dbReference>
<evidence type="ECO:0000313" key="14">
    <source>
        <dbReference type="EMBL" id="KAF2659411.1"/>
    </source>
</evidence>
<dbReference type="GO" id="GO:0016226">
    <property type="term" value="P:iron-sulfur cluster assembly"/>
    <property type="evidence" value="ECO:0007669"/>
    <property type="project" value="InterPro"/>
</dbReference>
<dbReference type="GO" id="GO:0006879">
    <property type="term" value="P:intracellular iron ion homeostasis"/>
    <property type="evidence" value="ECO:0007669"/>
    <property type="project" value="UniProtKB-KW"/>
</dbReference>
<dbReference type="GO" id="GO:0004322">
    <property type="term" value="F:ferroxidase activity"/>
    <property type="evidence" value="ECO:0007669"/>
    <property type="project" value="UniProtKB-EC"/>
</dbReference>
<keyword evidence="8" id="KW-0560">Oxidoreductase</keyword>
<evidence type="ECO:0000256" key="9">
    <source>
        <dbReference type="ARBA" id="ARBA00023004"/>
    </source>
</evidence>
<keyword evidence="6" id="KW-0410">Iron transport</keyword>
<dbReference type="GO" id="GO:0008199">
    <property type="term" value="F:ferric iron binding"/>
    <property type="evidence" value="ECO:0007669"/>
    <property type="project" value="InterPro"/>
</dbReference>
<comment type="subcellular location">
    <subcellularLocation>
        <location evidence="1">Mitochondrion</location>
    </subcellularLocation>
</comment>
<reference evidence="14" key="1">
    <citation type="journal article" date="2020" name="Stud. Mycol.">
        <title>101 Dothideomycetes genomes: a test case for predicting lifestyles and emergence of pathogens.</title>
        <authorList>
            <person name="Haridas S."/>
            <person name="Albert R."/>
            <person name="Binder M."/>
            <person name="Bloem J."/>
            <person name="Labutti K."/>
            <person name="Salamov A."/>
            <person name="Andreopoulos B."/>
            <person name="Baker S."/>
            <person name="Barry K."/>
            <person name="Bills G."/>
            <person name="Bluhm B."/>
            <person name="Cannon C."/>
            <person name="Castanera R."/>
            <person name="Culley D."/>
            <person name="Daum C."/>
            <person name="Ezra D."/>
            <person name="Gonzalez J."/>
            <person name="Henrissat B."/>
            <person name="Kuo A."/>
            <person name="Liang C."/>
            <person name="Lipzen A."/>
            <person name="Lutzoni F."/>
            <person name="Magnuson J."/>
            <person name="Mondo S."/>
            <person name="Nolan M."/>
            <person name="Ohm R."/>
            <person name="Pangilinan J."/>
            <person name="Park H.-J."/>
            <person name="Ramirez L."/>
            <person name="Alfaro M."/>
            <person name="Sun H."/>
            <person name="Tritt A."/>
            <person name="Yoshinaga Y."/>
            <person name="Zwiers L.-H."/>
            <person name="Turgeon B."/>
            <person name="Goodwin S."/>
            <person name="Spatafora J."/>
            <person name="Crous P."/>
            <person name="Grigoriev I."/>
        </authorList>
    </citation>
    <scope>NUCLEOTIDE SEQUENCE</scope>
    <source>
        <strain evidence="14">CBS 122681</strain>
    </source>
</reference>
<evidence type="ECO:0000256" key="12">
    <source>
        <dbReference type="ARBA" id="ARBA00047990"/>
    </source>
</evidence>
<dbReference type="GO" id="GO:0005739">
    <property type="term" value="C:mitochondrion"/>
    <property type="evidence" value="ECO:0007669"/>
    <property type="project" value="UniProtKB-SubCell"/>
</dbReference>
<dbReference type="GO" id="GO:0034986">
    <property type="term" value="F:iron chaperone activity"/>
    <property type="evidence" value="ECO:0007669"/>
    <property type="project" value="TreeGrafter"/>
</dbReference>
<evidence type="ECO:0000256" key="8">
    <source>
        <dbReference type="ARBA" id="ARBA00023002"/>
    </source>
</evidence>
<dbReference type="NCBIfam" id="TIGR03422">
    <property type="entry name" value="mito_frataxin"/>
    <property type="match status" value="1"/>
</dbReference>
<dbReference type="AlphaFoldDB" id="A0A6A6TJC4"/>
<dbReference type="EMBL" id="MU004307">
    <property type="protein sequence ID" value="KAF2659411.1"/>
    <property type="molecule type" value="Genomic_DNA"/>
</dbReference>
<protein>
    <recommendedName>
        <fullName evidence="3">ferroxidase</fullName>
        <ecNumber evidence="3">1.16.3.1</ecNumber>
    </recommendedName>
</protein>
<evidence type="ECO:0000256" key="11">
    <source>
        <dbReference type="ARBA" id="ARBA00023128"/>
    </source>
</evidence>
<gene>
    <name evidence="14" type="ORF">K491DRAFT_689276</name>
</gene>
<keyword evidence="5" id="KW-0813">Transport</keyword>
<keyword evidence="15" id="KW-1185">Reference proteome</keyword>
<dbReference type="PANTHER" id="PTHR16821">
    <property type="entry name" value="FRATAXIN"/>
    <property type="match status" value="1"/>
</dbReference>
<dbReference type="EC" id="1.16.3.1" evidence="3"/>
<evidence type="ECO:0000256" key="1">
    <source>
        <dbReference type="ARBA" id="ARBA00004173"/>
    </source>
</evidence>
<evidence type="ECO:0000256" key="10">
    <source>
        <dbReference type="ARBA" id="ARBA00023065"/>
    </source>
</evidence>
<comment type="catalytic activity">
    <reaction evidence="12">
        <text>4 Fe(2+) + O2 + 4 H(+) = 4 Fe(3+) + 2 H2O</text>
        <dbReference type="Rhea" id="RHEA:11148"/>
        <dbReference type="ChEBI" id="CHEBI:15377"/>
        <dbReference type="ChEBI" id="CHEBI:15378"/>
        <dbReference type="ChEBI" id="CHEBI:15379"/>
        <dbReference type="ChEBI" id="CHEBI:29033"/>
        <dbReference type="ChEBI" id="CHEBI:29034"/>
        <dbReference type="EC" id="1.16.3.1"/>
    </reaction>
</comment>
<evidence type="ECO:0000256" key="3">
    <source>
        <dbReference type="ARBA" id="ARBA00013107"/>
    </source>
</evidence>
<dbReference type="FunFam" id="3.30.920.10:FF:000004">
    <property type="entry name" value="Mitochondrial chaperone Frataxin"/>
    <property type="match status" value="1"/>
</dbReference>
<dbReference type="OrthoDB" id="1897642at2759"/>
<dbReference type="GO" id="GO:0051537">
    <property type="term" value="F:2 iron, 2 sulfur cluster binding"/>
    <property type="evidence" value="ECO:0007669"/>
    <property type="project" value="TreeGrafter"/>
</dbReference>
<dbReference type="GO" id="GO:0006826">
    <property type="term" value="P:iron ion transport"/>
    <property type="evidence" value="ECO:0007669"/>
    <property type="project" value="UniProtKB-KW"/>
</dbReference>
<dbReference type="SMART" id="SM01219">
    <property type="entry name" value="Frataxin_Cyay"/>
    <property type="match status" value="1"/>
</dbReference>
<accession>A0A6A6TJC4</accession>
<dbReference type="SUPFAM" id="SSF55387">
    <property type="entry name" value="Frataxin/Nqo15-like"/>
    <property type="match status" value="1"/>
</dbReference>
<organism evidence="14 15">
    <name type="scientific">Lophiostoma macrostomum CBS 122681</name>
    <dbReference type="NCBI Taxonomy" id="1314788"/>
    <lineage>
        <taxon>Eukaryota</taxon>
        <taxon>Fungi</taxon>
        <taxon>Dikarya</taxon>
        <taxon>Ascomycota</taxon>
        <taxon>Pezizomycotina</taxon>
        <taxon>Dothideomycetes</taxon>
        <taxon>Pleosporomycetidae</taxon>
        <taxon>Pleosporales</taxon>
        <taxon>Lophiostomataceae</taxon>
        <taxon>Lophiostoma</taxon>
    </lineage>
</organism>
<keyword evidence="11" id="KW-0496">Mitochondrion</keyword>
<evidence type="ECO:0000313" key="15">
    <source>
        <dbReference type="Proteomes" id="UP000799324"/>
    </source>
</evidence>
<dbReference type="InterPro" id="IPR002908">
    <property type="entry name" value="Frataxin/CyaY"/>
</dbReference>
<dbReference type="PANTHER" id="PTHR16821:SF2">
    <property type="entry name" value="FRATAXIN, MITOCHONDRIAL"/>
    <property type="match status" value="1"/>
</dbReference>
<dbReference type="GO" id="GO:0008198">
    <property type="term" value="F:ferrous iron binding"/>
    <property type="evidence" value="ECO:0007669"/>
    <property type="project" value="TreeGrafter"/>
</dbReference>
<keyword evidence="9" id="KW-0408">Iron</keyword>
<evidence type="ECO:0000256" key="4">
    <source>
        <dbReference type="ARBA" id="ARBA00022434"/>
    </source>
</evidence>
<evidence type="ECO:0000256" key="2">
    <source>
        <dbReference type="ARBA" id="ARBA00008183"/>
    </source>
</evidence>
<keyword evidence="4" id="KW-0409">Iron storage</keyword>
<keyword evidence="7" id="KW-0809">Transit peptide</keyword>
<dbReference type="Proteomes" id="UP000799324">
    <property type="component" value="Unassembled WGS sequence"/>
</dbReference>
<evidence type="ECO:0000256" key="7">
    <source>
        <dbReference type="ARBA" id="ARBA00022946"/>
    </source>
</evidence>
<name>A0A6A6TJC4_9PLEO</name>